<comment type="caution">
    <text evidence="2">The sequence shown here is derived from an EMBL/GenBank/DDBJ whole genome shotgun (WGS) entry which is preliminary data.</text>
</comment>
<dbReference type="Proteomes" id="UP000677228">
    <property type="component" value="Unassembled WGS sequence"/>
</dbReference>
<evidence type="ECO:0000313" key="3">
    <source>
        <dbReference type="EMBL" id="CAF3842753.1"/>
    </source>
</evidence>
<proteinExistence type="predicted"/>
<organism evidence="2 4">
    <name type="scientific">Didymodactylos carnosus</name>
    <dbReference type="NCBI Taxonomy" id="1234261"/>
    <lineage>
        <taxon>Eukaryota</taxon>
        <taxon>Metazoa</taxon>
        <taxon>Spiralia</taxon>
        <taxon>Gnathifera</taxon>
        <taxon>Rotifera</taxon>
        <taxon>Eurotatoria</taxon>
        <taxon>Bdelloidea</taxon>
        <taxon>Philodinida</taxon>
        <taxon>Philodinidae</taxon>
        <taxon>Didymodactylos</taxon>
    </lineage>
</organism>
<sequence length="114" mass="13121">MIFENFKNGTSNRRSGSSEQQNMIINRLLNQIVRVLAQNERLLQENHNLVRHLLQQDQRSPLMSIPALSSAQQSFVHQPSFLPQSKETEKHIPNPTSTPKIERKKVDSMLAVLH</sequence>
<reference evidence="2" key="1">
    <citation type="submission" date="2021-02" db="EMBL/GenBank/DDBJ databases">
        <authorList>
            <person name="Nowell W R."/>
        </authorList>
    </citation>
    <scope>NUCLEOTIDE SEQUENCE</scope>
</reference>
<dbReference type="EMBL" id="CAJOBA010009055">
    <property type="protein sequence ID" value="CAF3842753.1"/>
    <property type="molecule type" value="Genomic_DNA"/>
</dbReference>
<evidence type="ECO:0000256" key="1">
    <source>
        <dbReference type="SAM" id="MobiDB-lite"/>
    </source>
</evidence>
<protein>
    <submittedName>
        <fullName evidence="2">Uncharacterized protein</fullName>
    </submittedName>
</protein>
<evidence type="ECO:0000313" key="4">
    <source>
        <dbReference type="Proteomes" id="UP000677228"/>
    </source>
</evidence>
<dbReference type="AlphaFoldDB" id="A0A8S2E4G5"/>
<feature type="region of interest" description="Disordered" evidence="1">
    <location>
        <begin position="76"/>
        <end position="107"/>
    </location>
</feature>
<dbReference type="EMBL" id="CAJNOK010009037">
    <property type="protein sequence ID" value="CAF1079449.1"/>
    <property type="molecule type" value="Genomic_DNA"/>
</dbReference>
<accession>A0A8S2E4G5</accession>
<dbReference type="Proteomes" id="UP000682733">
    <property type="component" value="Unassembled WGS sequence"/>
</dbReference>
<feature type="compositionally biased region" description="Polar residues" evidence="1">
    <location>
        <begin position="76"/>
        <end position="85"/>
    </location>
</feature>
<gene>
    <name evidence="2" type="ORF">OVA965_LOCUS18290</name>
    <name evidence="3" type="ORF">TMI583_LOCUS18303</name>
</gene>
<evidence type="ECO:0000313" key="2">
    <source>
        <dbReference type="EMBL" id="CAF1079449.1"/>
    </source>
</evidence>
<name>A0A8S2E4G5_9BILA</name>